<sequence>MLTRRQTLSLAAGAALAAAFGEARAATPDQAREFRIGYQKSGALVIARRQGALERRLAARGIKVSYVEFPSGPPLLEALGLGAIDFGTTGDTPPIFAQAARANILYAATLPAPGSGSAILVRRDSPIRSLADLKGRSIAFTKGSSAHNFTVNAVRKAGLAWGDIKPVHLSPADAGAAFASGAVDAWAIWDPFYAIAERTQDARVLTTAEGIVETNSFYLVNGTFAKANPAILGEVIDELVRVSDWASAHTGEVAAALAEVTGVSLEDQTRAVARTRYAVRPVSDEVVLSQQAIADEFHKLGLIPKPIVVRDAVWTAPTT</sequence>
<gene>
    <name evidence="9" type="ORF">KL771_19585</name>
</gene>
<dbReference type="AlphaFoldDB" id="A0A947GCQ4"/>
<dbReference type="GO" id="GO:0042597">
    <property type="term" value="C:periplasmic space"/>
    <property type="evidence" value="ECO:0007669"/>
    <property type="project" value="UniProtKB-SubCell"/>
</dbReference>
<dbReference type="InterPro" id="IPR006311">
    <property type="entry name" value="TAT_signal"/>
</dbReference>
<dbReference type="SUPFAM" id="SSF53850">
    <property type="entry name" value="Periplasmic binding protein-like II"/>
    <property type="match status" value="1"/>
</dbReference>
<evidence type="ECO:0000256" key="5">
    <source>
        <dbReference type="ARBA" id="ARBA00055538"/>
    </source>
</evidence>
<feature type="chain" id="PRO_5036823104" description="Putative aliphatic sulfonates-binding protein" evidence="7">
    <location>
        <begin position="26"/>
        <end position="319"/>
    </location>
</feature>
<keyword evidence="10" id="KW-1185">Reference proteome</keyword>
<evidence type="ECO:0000313" key="9">
    <source>
        <dbReference type="EMBL" id="MBT9291678.1"/>
    </source>
</evidence>
<comment type="subcellular location">
    <subcellularLocation>
        <location evidence="1">Periplasm</location>
    </subcellularLocation>
</comment>
<dbReference type="InterPro" id="IPR015168">
    <property type="entry name" value="SsuA/THI5"/>
</dbReference>
<dbReference type="SMART" id="SM00062">
    <property type="entry name" value="PBPb"/>
    <property type="match status" value="1"/>
</dbReference>
<keyword evidence="3" id="KW-0813">Transport</keyword>
<comment type="caution">
    <text evidence="9">The sequence shown here is derived from an EMBL/GenBank/DDBJ whole genome shotgun (WGS) entry which is preliminary data.</text>
</comment>
<accession>A0A947GCQ4</accession>
<dbReference type="Pfam" id="PF09084">
    <property type="entry name" value="NMT1"/>
    <property type="match status" value="1"/>
</dbReference>
<dbReference type="NCBIfam" id="TIGR01728">
    <property type="entry name" value="SsuA_fam"/>
    <property type="match status" value="1"/>
</dbReference>
<evidence type="ECO:0000256" key="3">
    <source>
        <dbReference type="ARBA" id="ARBA00022448"/>
    </source>
</evidence>
<dbReference type="FunFam" id="3.40.190.10:FF:000050">
    <property type="entry name" value="Sulfonate ABC transporter substrate-binding protein"/>
    <property type="match status" value="1"/>
</dbReference>
<dbReference type="InterPro" id="IPR010067">
    <property type="entry name" value="ABC_SsuA_sub-bd"/>
</dbReference>
<evidence type="ECO:0000256" key="1">
    <source>
        <dbReference type="ARBA" id="ARBA00004418"/>
    </source>
</evidence>
<dbReference type="CDD" id="cd13557">
    <property type="entry name" value="PBP2_SsuA"/>
    <property type="match status" value="1"/>
</dbReference>
<reference evidence="9 10" key="1">
    <citation type="submission" date="2021-06" db="EMBL/GenBank/DDBJ databases">
        <authorList>
            <person name="Grouzdev D.S."/>
            <person name="Koziaeva V."/>
        </authorList>
    </citation>
    <scope>NUCLEOTIDE SEQUENCE [LARGE SCALE GENOMIC DNA]</scope>
    <source>
        <strain evidence="9 10">22</strain>
    </source>
</reference>
<comment type="similarity">
    <text evidence="2">Belongs to the bacterial solute-binding protein SsuA/TauA family.</text>
</comment>
<evidence type="ECO:0000313" key="10">
    <source>
        <dbReference type="Proteomes" id="UP000766595"/>
    </source>
</evidence>
<dbReference type="RefSeq" id="WP_261970215.1">
    <property type="nucleotide sequence ID" value="NZ_JAHHZF010000010.1"/>
</dbReference>
<dbReference type="EMBL" id="JAHHZF010000010">
    <property type="protein sequence ID" value="MBT9291678.1"/>
    <property type="molecule type" value="Genomic_DNA"/>
</dbReference>
<evidence type="ECO:0000259" key="8">
    <source>
        <dbReference type="SMART" id="SM00062"/>
    </source>
</evidence>
<name>A0A947GCQ4_9HYPH</name>
<feature type="domain" description="Solute-binding protein family 3/N-terminal" evidence="8">
    <location>
        <begin position="33"/>
        <end position="253"/>
    </location>
</feature>
<dbReference type="PANTHER" id="PTHR30024">
    <property type="entry name" value="ALIPHATIC SULFONATES-BINDING PROTEIN-RELATED"/>
    <property type="match status" value="1"/>
</dbReference>
<proteinExistence type="inferred from homology"/>
<evidence type="ECO:0000256" key="4">
    <source>
        <dbReference type="ARBA" id="ARBA00022729"/>
    </source>
</evidence>
<feature type="signal peptide" evidence="7">
    <location>
        <begin position="1"/>
        <end position="25"/>
    </location>
</feature>
<dbReference type="PROSITE" id="PS51318">
    <property type="entry name" value="TAT"/>
    <property type="match status" value="1"/>
</dbReference>
<evidence type="ECO:0000256" key="2">
    <source>
        <dbReference type="ARBA" id="ARBA00010742"/>
    </source>
</evidence>
<evidence type="ECO:0000256" key="7">
    <source>
        <dbReference type="SAM" id="SignalP"/>
    </source>
</evidence>
<dbReference type="InterPro" id="IPR001638">
    <property type="entry name" value="Solute-binding_3/MltF_N"/>
</dbReference>
<organism evidence="9 10">
    <name type="scientific">Prosthecodimorpha staleyi</name>
    <dbReference type="NCBI Taxonomy" id="2840188"/>
    <lineage>
        <taxon>Bacteria</taxon>
        <taxon>Pseudomonadati</taxon>
        <taxon>Pseudomonadota</taxon>
        <taxon>Alphaproteobacteria</taxon>
        <taxon>Hyphomicrobiales</taxon>
        <taxon>Ancalomicrobiaceae</taxon>
        <taxon>Prosthecodimorpha</taxon>
    </lineage>
</organism>
<keyword evidence="4 7" id="KW-0732">Signal</keyword>
<dbReference type="Proteomes" id="UP000766595">
    <property type="component" value="Unassembled WGS sequence"/>
</dbReference>
<protein>
    <recommendedName>
        <fullName evidence="6">Putative aliphatic sulfonates-binding protein</fullName>
    </recommendedName>
</protein>
<dbReference type="PANTHER" id="PTHR30024:SF42">
    <property type="entry name" value="ALIPHATIC SULFONATES-BINDING PROTEIN-RELATED"/>
    <property type="match status" value="1"/>
</dbReference>
<dbReference type="Gene3D" id="3.40.190.10">
    <property type="entry name" value="Periplasmic binding protein-like II"/>
    <property type="match status" value="2"/>
</dbReference>
<dbReference type="GO" id="GO:0016020">
    <property type="term" value="C:membrane"/>
    <property type="evidence" value="ECO:0007669"/>
    <property type="project" value="InterPro"/>
</dbReference>
<evidence type="ECO:0000256" key="6">
    <source>
        <dbReference type="ARBA" id="ARBA00070228"/>
    </source>
</evidence>
<comment type="function">
    <text evidence="5">Part of a binding-protein-dependent transport system for aliphatic sulfonates. Putative binding protein.</text>
</comment>
<dbReference type="GO" id="GO:0042626">
    <property type="term" value="F:ATPase-coupled transmembrane transporter activity"/>
    <property type="evidence" value="ECO:0007669"/>
    <property type="project" value="InterPro"/>
</dbReference>